<name>A0ABU5QQX5_9BACT</name>
<dbReference type="EMBL" id="JAYFUL010000031">
    <property type="protein sequence ID" value="MEA5259485.1"/>
    <property type="molecule type" value="Genomic_DNA"/>
</dbReference>
<proteinExistence type="predicted"/>
<dbReference type="Proteomes" id="UP001304671">
    <property type="component" value="Unassembled WGS sequence"/>
</dbReference>
<dbReference type="RefSeq" id="WP_323251147.1">
    <property type="nucleotide sequence ID" value="NZ_JAYFUL010000031.1"/>
</dbReference>
<accession>A0ABU5QQX5</accession>
<protein>
    <submittedName>
        <fullName evidence="1">Uncharacterized protein</fullName>
    </submittedName>
</protein>
<reference evidence="1 2" key="1">
    <citation type="submission" date="2023-12" db="EMBL/GenBank/DDBJ databases">
        <title>Novel species of the genus Arcicella isolated from rivers.</title>
        <authorList>
            <person name="Lu H."/>
        </authorList>
    </citation>
    <scope>NUCLEOTIDE SEQUENCE [LARGE SCALE GENOMIC DNA]</scope>
    <source>
        <strain evidence="1 2">LMG 21963</strain>
    </source>
</reference>
<comment type="caution">
    <text evidence="1">The sequence shown here is derived from an EMBL/GenBank/DDBJ whole genome shotgun (WGS) entry which is preliminary data.</text>
</comment>
<sequence length="97" mass="11456">MDTIATTQTLNSYCDFWKKQDTKKYHLFEADLAREGMIDNFKYLLRKEREGIKKHEIEAINLLEVPSWVRTCLVNHLGFRHEDFDENQIPNPSLASV</sequence>
<keyword evidence="2" id="KW-1185">Reference proteome</keyword>
<evidence type="ECO:0000313" key="1">
    <source>
        <dbReference type="EMBL" id="MEA5259485.1"/>
    </source>
</evidence>
<organism evidence="1 2">
    <name type="scientific">Arcicella aquatica</name>
    <dbReference type="NCBI Taxonomy" id="217141"/>
    <lineage>
        <taxon>Bacteria</taxon>
        <taxon>Pseudomonadati</taxon>
        <taxon>Bacteroidota</taxon>
        <taxon>Cytophagia</taxon>
        <taxon>Cytophagales</taxon>
        <taxon>Flectobacillaceae</taxon>
        <taxon>Arcicella</taxon>
    </lineage>
</organism>
<evidence type="ECO:0000313" key="2">
    <source>
        <dbReference type="Proteomes" id="UP001304671"/>
    </source>
</evidence>
<gene>
    <name evidence="1" type="ORF">VB264_16925</name>
</gene>